<keyword evidence="2" id="KW-1185">Reference proteome</keyword>
<protein>
    <submittedName>
        <fullName evidence="1">Uncharacterized protein</fullName>
    </submittedName>
</protein>
<gene>
    <name evidence="1" type="ORF">O6H91_23G015300</name>
</gene>
<name>A0ACC2A8C7_DIPCM</name>
<evidence type="ECO:0000313" key="1">
    <source>
        <dbReference type="EMBL" id="KAJ7513805.1"/>
    </source>
</evidence>
<proteinExistence type="predicted"/>
<reference evidence="2" key="1">
    <citation type="journal article" date="2024" name="Proc. Natl. Acad. Sci. U.S.A.">
        <title>Extraordinary preservation of gene collinearity over three hundred million years revealed in homosporous lycophytes.</title>
        <authorList>
            <person name="Li C."/>
            <person name="Wickell D."/>
            <person name="Kuo L.Y."/>
            <person name="Chen X."/>
            <person name="Nie B."/>
            <person name="Liao X."/>
            <person name="Peng D."/>
            <person name="Ji J."/>
            <person name="Jenkins J."/>
            <person name="Williams M."/>
            <person name="Shu S."/>
            <person name="Plott C."/>
            <person name="Barry K."/>
            <person name="Rajasekar S."/>
            <person name="Grimwood J."/>
            <person name="Han X."/>
            <person name="Sun S."/>
            <person name="Hou Z."/>
            <person name="He W."/>
            <person name="Dai G."/>
            <person name="Sun C."/>
            <person name="Schmutz J."/>
            <person name="Leebens-Mack J.H."/>
            <person name="Li F.W."/>
            <person name="Wang L."/>
        </authorList>
    </citation>
    <scope>NUCLEOTIDE SEQUENCE [LARGE SCALE GENOMIC DNA]</scope>
    <source>
        <strain evidence="2">cv. PW_Plant_1</strain>
    </source>
</reference>
<dbReference type="Proteomes" id="UP001162992">
    <property type="component" value="Chromosome 23"/>
</dbReference>
<dbReference type="EMBL" id="CM055114">
    <property type="protein sequence ID" value="KAJ7513805.1"/>
    <property type="molecule type" value="Genomic_DNA"/>
</dbReference>
<sequence length="198" mass="22415">MESELEIESKDSSYTYWVRQGIEKGAPAPVPQKLSAADLTSFSEQSTPLGSLWNQLGTWEEKSINVWALERIKELLLSVEPVKFSQGKAYVIEVSSCIGDATIITVRNKKRVGYSFDITLKFKGEISLDGEDEKDVEGTLKLPDACFGELDDLQIEVNLTKEKDITAAERFRVLEELKLFLPALQEKLHQFESELKQR</sequence>
<accession>A0ACC2A8C7</accession>
<evidence type="ECO:0000313" key="2">
    <source>
        <dbReference type="Proteomes" id="UP001162992"/>
    </source>
</evidence>
<organism evidence="1 2">
    <name type="scientific">Diphasiastrum complanatum</name>
    <name type="common">Issler's clubmoss</name>
    <name type="synonym">Lycopodium complanatum</name>
    <dbReference type="NCBI Taxonomy" id="34168"/>
    <lineage>
        <taxon>Eukaryota</taxon>
        <taxon>Viridiplantae</taxon>
        <taxon>Streptophyta</taxon>
        <taxon>Embryophyta</taxon>
        <taxon>Tracheophyta</taxon>
        <taxon>Lycopodiopsida</taxon>
        <taxon>Lycopodiales</taxon>
        <taxon>Lycopodiaceae</taxon>
        <taxon>Lycopodioideae</taxon>
        <taxon>Diphasiastrum</taxon>
    </lineage>
</organism>
<comment type="caution">
    <text evidence="1">The sequence shown here is derived from an EMBL/GenBank/DDBJ whole genome shotgun (WGS) entry which is preliminary data.</text>
</comment>